<protein>
    <submittedName>
        <fullName evidence="1">Uncharacterized protein</fullName>
    </submittedName>
</protein>
<dbReference type="EMBL" id="VKKY01000002">
    <property type="protein sequence ID" value="KAA3438458.1"/>
    <property type="molecule type" value="Genomic_DNA"/>
</dbReference>
<dbReference type="RefSeq" id="WP_149091516.1">
    <property type="nucleotide sequence ID" value="NZ_VKKY01000002.1"/>
</dbReference>
<keyword evidence="2" id="KW-1185">Reference proteome</keyword>
<comment type="caution">
    <text evidence="1">The sequence shown here is derived from an EMBL/GenBank/DDBJ whole genome shotgun (WGS) entry which is preliminary data.</text>
</comment>
<evidence type="ECO:0000313" key="2">
    <source>
        <dbReference type="Proteomes" id="UP000324133"/>
    </source>
</evidence>
<dbReference type="AlphaFoldDB" id="A0A5B6TE90"/>
<gene>
    <name evidence="1" type="ORF">FOA19_14580</name>
</gene>
<sequence>MAGQQGYALTLNSALKMVWAAIVATAGGTATGALQYRGADGKVAGTYLLQFGTTSRVLKVGSAGLSGKFEVVASESVLEAQDNQKLEILLNTNMESALEIKDKTTGKMFLKARTKTNDEVIVAVEKFDTDALIGVSYKVRQGKVVTTSTVKAFLQQPNTSSDILITMPFNGNALLMVTNIMGVDADGLIMASIEMKSTFRKSGGAVSQVGRPPS</sequence>
<accession>A0A5B6TE90</accession>
<dbReference type="Proteomes" id="UP000324133">
    <property type="component" value="Unassembled WGS sequence"/>
</dbReference>
<proteinExistence type="predicted"/>
<evidence type="ECO:0000313" key="1">
    <source>
        <dbReference type="EMBL" id="KAA3438458.1"/>
    </source>
</evidence>
<reference evidence="1 2" key="1">
    <citation type="submission" date="2019-07" db="EMBL/GenBank/DDBJ databases">
        <title>Rufibacter sp. nov., isolated from lake sediment.</title>
        <authorList>
            <person name="Qu J.-H."/>
        </authorList>
    </citation>
    <scope>NUCLEOTIDE SEQUENCE [LARGE SCALE GENOMIC DNA]</scope>
    <source>
        <strain evidence="1 2">NBS58-1</strain>
    </source>
</reference>
<organism evidence="1 2">
    <name type="scientific">Rufibacter hautae</name>
    <dbReference type="NCBI Taxonomy" id="2595005"/>
    <lineage>
        <taxon>Bacteria</taxon>
        <taxon>Pseudomonadati</taxon>
        <taxon>Bacteroidota</taxon>
        <taxon>Cytophagia</taxon>
        <taxon>Cytophagales</taxon>
        <taxon>Hymenobacteraceae</taxon>
        <taxon>Rufibacter</taxon>
    </lineage>
</organism>
<name>A0A5B6TE90_9BACT</name>